<feature type="transmembrane region" description="Helical" evidence="1">
    <location>
        <begin position="31"/>
        <end position="47"/>
    </location>
</feature>
<comment type="caution">
    <text evidence="2">The sequence shown here is derived from an EMBL/GenBank/DDBJ whole genome shotgun (WGS) entry which is preliminary data.</text>
</comment>
<gene>
    <name evidence="2" type="ORF">HFO74_15370</name>
</gene>
<keyword evidence="1" id="KW-1133">Transmembrane helix</keyword>
<dbReference type="Proteomes" id="UP000758022">
    <property type="component" value="Unassembled WGS sequence"/>
</dbReference>
<evidence type="ECO:0000313" key="3">
    <source>
        <dbReference type="Proteomes" id="UP000758022"/>
    </source>
</evidence>
<evidence type="ECO:0000256" key="1">
    <source>
        <dbReference type="SAM" id="Phobius"/>
    </source>
</evidence>
<keyword evidence="1" id="KW-0472">Membrane</keyword>
<feature type="transmembrane region" description="Helical" evidence="1">
    <location>
        <begin position="59"/>
        <end position="79"/>
    </location>
</feature>
<reference evidence="2" key="1">
    <citation type="submission" date="2020-04" db="EMBL/GenBank/DDBJ databases">
        <title>Global-level population genomics supports evidence of horizontal gene transfer on evolution of Rhizobia in Lentils.</title>
        <authorList>
            <person name="Gai Y."/>
            <person name="Cook D."/>
            <person name="Riely B."/>
        </authorList>
    </citation>
    <scope>NUCLEOTIDE SEQUENCE</scope>
    <source>
        <strain evidence="2">TLR9</strain>
    </source>
</reference>
<dbReference type="EMBL" id="JAAXQQ010000004">
    <property type="protein sequence ID" value="MBY3064793.1"/>
    <property type="molecule type" value="Genomic_DNA"/>
</dbReference>
<proteinExistence type="predicted"/>
<dbReference type="RefSeq" id="WP_221979423.1">
    <property type="nucleotide sequence ID" value="NZ_JAAXQQ010000004.1"/>
</dbReference>
<keyword evidence="1" id="KW-0812">Transmembrane</keyword>
<dbReference type="AlphaFoldDB" id="A0AB35FFN2"/>
<name>A0AB35FFN2_9HYPH</name>
<evidence type="ECO:0000313" key="2">
    <source>
        <dbReference type="EMBL" id="MBY3064793.1"/>
    </source>
</evidence>
<sequence>MGLLPFLLFVGSTNTVDVNGVRVREDSFNLLGLILAVIGIVLAMRSIRPLPGVTRLRPILAVFAIVVCLVQILVSIGLLSTRPIVSALWPDSDLPPLTFTELNEGNLGLVKGLLQKDDLEQIKQGIAGYKLNAIAEGNRHGSYADVCHGGRYRVDLEAVNLLPDFMSAEDRADLERRVAADHRTPPTVADCTPRNTSYRMGELVDRVNRPNALADALIAGYLEKHSQ</sequence>
<protein>
    <submittedName>
        <fullName evidence="2">Uncharacterized protein</fullName>
    </submittedName>
</protein>
<accession>A0AB35FFN2</accession>
<organism evidence="2 3">
    <name type="scientific">Rhizobium laguerreae</name>
    <dbReference type="NCBI Taxonomy" id="1076926"/>
    <lineage>
        <taxon>Bacteria</taxon>
        <taxon>Pseudomonadati</taxon>
        <taxon>Pseudomonadota</taxon>
        <taxon>Alphaproteobacteria</taxon>
        <taxon>Hyphomicrobiales</taxon>
        <taxon>Rhizobiaceae</taxon>
        <taxon>Rhizobium/Agrobacterium group</taxon>
        <taxon>Rhizobium</taxon>
    </lineage>
</organism>